<protein>
    <recommendedName>
        <fullName evidence="7">DUF3741 domain-containing protein</fullName>
    </recommendedName>
</protein>
<evidence type="ECO:0000259" key="2">
    <source>
        <dbReference type="Pfam" id="PF12552"/>
    </source>
</evidence>
<keyword evidence="6" id="KW-1185">Reference proteome</keyword>
<gene>
    <name evidence="5" type="ORF">ZOSMA_307G00130</name>
</gene>
<feature type="domain" description="DUF3741" evidence="2">
    <location>
        <begin position="109"/>
        <end position="149"/>
    </location>
</feature>
<proteinExistence type="predicted"/>
<dbReference type="PANTHER" id="PTHR46634:SF3">
    <property type="entry name" value="M REDUCTASE II SUBUNIT GAMMA, PUTATIVE (DUF3741)-RELATED"/>
    <property type="match status" value="1"/>
</dbReference>
<dbReference type="AlphaFoldDB" id="A0A0K9PA86"/>
<dbReference type="OMA" id="QETGWID"/>
<feature type="region of interest" description="Disordered" evidence="1">
    <location>
        <begin position="232"/>
        <end position="252"/>
    </location>
</feature>
<dbReference type="EMBL" id="LFYR01001005">
    <property type="protein sequence ID" value="KMZ65879.1"/>
    <property type="molecule type" value="Genomic_DNA"/>
</dbReference>
<evidence type="ECO:0000256" key="1">
    <source>
        <dbReference type="SAM" id="MobiDB-lite"/>
    </source>
</evidence>
<evidence type="ECO:0000259" key="4">
    <source>
        <dbReference type="Pfam" id="PF14383"/>
    </source>
</evidence>
<feature type="domain" description="DUF3741" evidence="4">
    <location>
        <begin position="11"/>
        <end position="31"/>
    </location>
</feature>
<evidence type="ECO:0000313" key="5">
    <source>
        <dbReference type="EMBL" id="KMZ65879.1"/>
    </source>
</evidence>
<dbReference type="Pfam" id="PF14309">
    <property type="entry name" value="DUF4378"/>
    <property type="match status" value="1"/>
</dbReference>
<dbReference type="InterPro" id="IPR022212">
    <property type="entry name" value="DUF3741"/>
</dbReference>
<sequence length="836" mass="95095">MEQKMSKQMASERKPPGVIARLMGLDAVPAQRLNPILPRQQKNHLYPERTNMQCVQSLQAHTNEERKYKDVYEVQNHASRTTYFKDESLSVGRFHDQLSEKKMSLVQNKFMEARCLAKNQNLHQSKDFWDAIKVLNSDTDTFLEFLQETNLLSDYLPNMTNCITVLKPTITLDASNENQLKKESTLAEVKVCSRNRNMETIDSIPPSLSHPTKIVVLKPSPSKSNLKELISSPTLQKRSPNSEYPFEELGNYETNETRKMAKKITQQMRDSFGSSNRRDESLPFSSLSNRYIGDDSSFRSEYMYIEEEFGKSSYPQAVNPTSHHLWDYTRRVTSPHSSSSCSRASISPESSVIREAKKRLSDRLAMVATDGTIQEQKKVQRSSSTLGEMLAISEARNERENYDEFVPNNRSSVEIQDMKGESSLSGSKSQSINLKEMPHRSLQKSLSLPSSPVVYGNIEKHLDVQKETTKTKGLKYSIRGKVSGFFSWNKKSTQEKYLESTSSDPFDNNLYDDTASKCKVLDRASDYLTKGPNHIFEESQSKNQCASTSNDCLKEEPQISKKSLFLEKPDFAGIPNQNMEQPSPVSVLEVPLEEDTSSCSSQSHDCASLECHTGAISKPSPLIESVARSLCWDDDACANNDLEAHMPAFNSKEEERMDYIKSLLSSAGFNNQTTISSLTNWYSHLSPLNPSLLEKFLDHKDEDARCRERRSRQRLLFDCVNHALIEIIHIDVSNACRHQSTNANFIVINEDLSNILVTDKVIEQVNSWFSIDDGSSTCPEIGNTGVLIHFFLEKEVCGREWEEMIYLEVMDIEKDIEKCMMEELVTEVMDGFVIFR</sequence>
<evidence type="ECO:0008006" key="7">
    <source>
        <dbReference type="Google" id="ProtNLM"/>
    </source>
</evidence>
<dbReference type="Proteomes" id="UP000036987">
    <property type="component" value="Unassembled WGS sequence"/>
</dbReference>
<feature type="domain" description="DUF4378" evidence="3">
    <location>
        <begin position="658"/>
        <end position="827"/>
    </location>
</feature>
<reference evidence="6" key="1">
    <citation type="journal article" date="2016" name="Nature">
        <title>The genome of the seagrass Zostera marina reveals angiosperm adaptation to the sea.</title>
        <authorList>
            <person name="Olsen J.L."/>
            <person name="Rouze P."/>
            <person name="Verhelst B."/>
            <person name="Lin Y.-C."/>
            <person name="Bayer T."/>
            <person name="Collen J."/>
            <person name="Dattolo E."/>
            <person name="De Paoli E."/>
            <person name="Dittami S."/>
            <person name="Maumus F."/>
            <person name="Michel G."/>
            <person name="Kersting A."/>
            <person name="Lauritano C."/>
            <person name="Lohaus R."/>
            <person name="Toepel M."/>
            <person name="Tonon T."/>
            <person name="Vanneste K."/>
            <person name="Amirebrahimi M."/>
            <person name="Brakel J."/>
            <person name="Bostroem C."/>
            <person name="Chovatia M."/>
            <person name="Grimwood J."/>
            <person name="Jenkins J.W."/>
            <person name="Jueterbock A."/>
            <person name="Mraz A."/>
            <person name="Stam W.T."/>
            <person name="Tice H."/>
            <person name="Bornberg-Bauer E."/>
            <person name="Green P.J."/>
            <person name="Pearson G.A."/>
            <person name="Procaccini G."/>
            <person name="Duarte C.M."/>
            <person name="Schmutz J."/>
            <person name="Reusch T.B.H."/>
            <person name="Van de Peer Y."/>
        </authorList>
    </citation>
    <scope>NUCLEOTIDE SEQUENCE [LARGE SCALE GENOMIC DNA]</scope>
    <source>
        <strain evidence="6">cv. Finnish</strain>
    </source>
</reference>
<evidence type="ECO:0000259" key="3">
    <source>
        <dbReference type="Pfam" id="PF14309"/>
    </source>
</evidence>
<dbReference type="PANTHER" id="PTHR46634">
    <property type="entry name" value="M REDUCTASE II SUBUNIT GAMMA, PUTATIVE (DUF3741)-RELATED"/>
    <property type="match status" value="1"/>
</dbReference>
<dbReference type="Pfam" id="PF12552">
    <property type="entry name" value="DUF3741"/>
    <property type="match status" value="1"/>
</dbReference>
<evidence type="ECO:0000313" key="6">
    <source>
        <dbReference type="Proteomes" id="UP000036987"/>
    </source>
</evidence>
<organism evidence="5 6">
    <name type="scientific">Zostera marina</name>
    <name type="common">Eelgrass</name>
    <dbReference type="NCBI Taxonomy" id="29655"/>
    <lineage>
        <taxon>Eukaryota</taxon>
        <taxon>Viridiplantae</taxon>
        <taxon>Streptophyta</taxon>
        <taxon>Embryophyta</taxon>
        <taxon>Tracheophyta</taxon>
        <taxon>Spermatophyta</taxon>
        <taxon>Magnoliopsida</taxon>
        <taxon>Liliopsida</taxon>
        <taxon>Zosteraceae</taxon>
        <taxon>Zostera</taxon>
    </lineage>
</organism>
<feature type="region of interest" description="Disordered" evidence="1">
    <location>
        <begin position="266"/>
        <end position="286"/>
    </location>
</feature>
<dbReference type="Pfam" id="PF14383">
    <property type="entry name" value="VARLMGL"/>
    <property type="match status" value="1"/>
</dbReference>
<feature type="compositionally biased region" description="Polar residues" evidence="1">
    <location>
        <begin position="232"/>
        <end position="242"/>
    </location>
</feature>
<name>A0A0K9PA86_ZOSMR</name>
<dbReference type="InterPro" id="IPR032795">
    <property type="entry name" value="DUF3741-assoc"/>
</dbReference>
<dbReference type="InterPro" id="IPR025486">
    <property type="entry name" value="DUF4378"/>
</dbReference>
<accession>A0A0K9PA86</accession>
<comment type="caution">
    <text evidence="5">The sequence shown here is derived from an EMBL/GenBank/DDBJ whole genome shotgun (WGS) entry which is preliminary data.</text>
</comment>
<feature type="compositionally biased region" description="Polar residues" evidence="1">
    <location>
        <begin position="266"/>
        <end position="275"/>
    </location>
</feature>
<dbReference type="OrthoDB" id="1932693at2759"/>